<comment type="subcellular location">
    <subcellularLocation>
        <location evidence="1 6">Secreted</location>
    </subcellularLocation>
</comment>
<evidence type="ECO:0000256" key="1">
    <source>
        <dbReference type="ARBA" id="ARBA00004613"/>
    </source>
</evidence>
<dbReference type="Pfam" id="PF05938">
    <property type="entry name" value="Self-incomp_S1"/>
    <property type="match status" value="1"/>
</dbReference>
<gene>
    <name evidence="8" type="primary">LOC105851282</name>
</gene>
<keyword evidence="4 6" id="KW-0964">Secreted</keyword>
<proteinExistence type="inferred from homology"/>
<dbReference type="Proteomes" id="UP000087171">
    <property type="component" value="Unplaced"/>
</dbReference>
<evidence type="ECO:0000256" key="2">
    <source>
        <dbReference type="ARBA" id="ARBA00005581"/>
    </source>
</evidence>
<evidence type="ECO:0000313" key="8">
    <source>
        <dbReference type="RefSeq" id="XP_012567428.1"/>
    </source>
</evidence>
<protein>
    <recommendedName>
        <fullName evidence="6">S-protein homolog</fullName>
    </recommendedName>
</protein>
<reference evidence="8" key="1">
    <citation type="submission" date="2025-08" db="UniProtKB">
        <authorList>
            <consortium name="RefSeq"/>
        </authorList>
    </citation>
    <scope>IDENTIFICATION</scope>
    <source>
        <tissue evidence="8">Etiolated seedlings</tissue>
    </source>
</reference>
<evidence type="ECO:0000256" key="3">
    <source>
        <dbReference type="ARBA" id="ARBA00022471"/>
    </source>
</evidence>
<dbReference type="GO" id="GO:0060320">
    <property type="term" value="P:rejection of self pollen"/>
    <property type="evidence" value="ECO:0007669"/>
    <property type="project" value="UniProtKB-KW"/>
</dbReference>
<dbReference type="GO" id="GO:0005576">
    <property type="term" value="C:extracellular region"/>
    <property type="evidence" value="ECO:0007669"/>
    <property type="project" value="UniProtKB-SubCell"/>
</dbReference>
<keyword evidence="7" id="KW-1185">Reference proteome</keyword>
<feature type="signal peptide" evidence="6">
    <location>
        <begin position="1"/>
        <end position="24"/>
    </location>
</feature>
<evidence type="ECO:0000256" key="5">
    <source>
        <dbReference type="ARBA" id="ARBA00022729"/>
    </source>
</evidence>
<evidence type="ECO:0000256" key="4">
    <source>
        <dbReference type="ARBA" id="ARBA00022525"/>
    </source>
</evidence>
<organism evidence="7 8">
    <name type="scientific">Cicer arietinum</name>
    <name type="common">Chickpea</name>
    <name type="synonym">Garbanzo</name>
    <dbReference type="NCBI Taxonomy" id="3827"/>
    <lineage>
        <taxon>Eukaryota</taxon>
        <taxon>Viridiplantae</taxon>
        <taxon>Streptophyta</taxon>
        <taxon>Embryophyta</taxon>
        <taxon>Tracheophyta</taxon>
        <taxon>Spermatophyta</taxon>
        <taxon>Magnoliopsida</taxon>
        <taxon>eudicotyledons</taxon>
        <taxon>Gunneridae</taxon>
        <taxon>Pentapetalae</taxon>
        <taxon>rosids</taxon>
        <taxon>fabids</taxon>
        <taxon>Fabales</taxon>
        <taxon>Fabaceae</taxon>
        <taxon>Papilionoideae</taxon>
        <taxon>50 kb inversion clade</taxon>
        <taxon>NPAAA clade</taxon>
        <taxon>Hologalegina</taxon>
        <taxon>IRL clade</taxon>
        <taxon>Cicereae</taxon>
        <taxon>Cicer</taxon>
    </lineage>
</organism>
<dbReference type="OrthoDB" id="1383994at2759"/>
<dbReference type="PANTHER" id="PTHR31232">
    <property type="match status" value="1"/>
</dbReference>
<feature type="chain" id="PRO_5025092844" description="S-protein homolog" evidence="6">
    <location>
        <begin position="25"/>
        <end position="128"/>
    </location>
</feature>
<evidence type="ECO:0000256" key="6">
    <source>
        <dbReference type="RuleBase" id="RU367044"/>
    </source>
</evidence>
<name>A0A1S3DW21_CICAR</name>
<dbReference type="RefSeq" id="XP_012567428.1">
    <property type="nucleotide sequence ID" value="XM_012711974.1"/>
</dbReference>
<comment type="similarity">
    <text evidence="2 6">Belongs to the plant self-incompatibility (S1) protein family.</text>
</comment>
<dbReference type="PANTHER" id="PTHR31232:SF43">
    <property type="entry name" value="S-PROTEIN HOMOLOG 29-RELATED"/>
    <property type="match status" value="1"/>
</dbReference>
<dbReference type="KEGG" id="cam:105851282"/>
<keyword evidence="5 6" id="KW-0732">Signal</keyword>
<dbReference type="GeneID" id="105851282"/>
<keyword evidence="3 6" id="KW-0713">Self-incompatibility</keyword>
<accession>A0A1S3DW21</accession>
<sequence>MPLFIQKNLLLCVLVLLSLDNVLGEHVIITNKLLGHSDLVVHCKSRDDDLGVHVLRYGESTDWKFGLKIFGGTLFYCSFQWNGGNLHWIDIYKQRRDIHTCRTCNWFIVETAACRYERNGPVCYDFNN</sequence>
<dbReference type="InterPro" id="IPR010264">
    <property type="entry name" value="Self-incomp_S1"/>
</dbReference>
<dbReference type="AlphaFoldDB" id="A0A1S3DW21"/>
<evidence type="ECO:0000313" key="7">
    <source>
        <dbReference type="Proteomes" id="UP000087171"/>
    </source>
</evidence>